<dbReference type="Proteomes" id="UP000530038">
    <property type="component" value="Unassembled WGS sequence"/>
</dbReference>
<evidence type="ECO:0000313" key="2">
    <source>
        <dbReference type="EMBL" id="MBA5205984.1"/>
    </source>
</evidence>
<sequence>MSANSFMSANSLSGPKALGAFLRALRERTSPERVGLPASGRRRTSGLRREELAQIARISTTWYTWLEQGRDVSASASALTRLSQALKLEPAEHDYLFSLAGVQDPQKQGRAMSLDARVAASLHHITCPAYLLDGNWNMLAWNAPSEQLFAGWLGNDPEPNLLRFMFLNPLARSLVADWPERARRVVAEFRAESSHYASVESVRHVVMALCEESREFNLWWSQQAVTAREGGERRFHHPLLGEVAYHQQTFHPAGQGEFKLVMLIAQ</sequence>
<dbReference type="InterPro" id="IPR010982">
    <property type="entry name" value="Lambda_DNA-bd_dom_sf"/>
</dbReference>
<comment type="caution">
    <text evidence="2">The sequence shown here is derived from an EMBL/GenBank/DDBJ whole genome shotgun (WGS) entry which is preliminary data.</text>
</comment>
<dbReference type="RefSeq" id="WP_181830370.1">
    <property type="nucleotide sequence ID" value="NZ_CP084023.1"/>
</dbReference>
<dbReference type="AlphaFoldDB" id="A0AAW3SVZ8"/>
<dbReference type="Proteomes" id="UP000557749">
    <property type="component" value="Unassembled WGS sequence"/>
</dbReference>
<dbReference type="SMART" id="SM00530">
    <property type="entry name" value="HTH_XRE"/>
    <property type="match status" value="1"/>
</dbReference>
<keyword evidence="4" id="KW-1185">Reference proteome</keyword>
<evidence type="ECO:0000259" key="1">
    <source>
        <dbReference type="SMART" id="SM00530"/>
    </source>
</evidence>
<dbReference type="InterPro" id="IPR001387">
    <property type="entry name" value="Cro/C1-type_HTH"/>
</dbReference>
<dbReference type="Gene3D" id="3.30.450.180">
    <property type="match status" value="1"/>
</dbReference>
<dbReference type="InterPro" id="IPR041413">
    <property type="entry name" value="MLTR_LBD"/>
</dbReference>
<dbReference type="GO" id="GO:0003677">
    <property type="term" value="F:DNA binding"/>
    <property type="evidence" value="ECO:0007669"/>
    <property type="project" value="InterPro"/>
</dbReference>
<reference evidence="4 5" key="1">
    <citation type="submission" date="2020-07" db="EMBL/GenBank/DDBJ databases">
        <title>Characterization of Pectobacterium aroidearum strains causing soft rot on Amorphophallus konjac.</title>
        <authorList>
            <person name="Xie H."/>
        </authorList>
    </citation>
    <scope>NUCLEOTIDE SEQUENCE [LARGE SCALE GENOMIC DNA]</scope>
    <source>
        <strain evidence="3 4">MY10</strain>
        <strain evidence="2 5">MY7</strain>
    </source>
</reference>
<protein>
    <submittedName>
        <fullName evidence="2">Helix-turn-helix domain-containing protein</fullName>
    </submittedName>
</protein>
<dbReference type="EMBL" id="JACERK010000012">
    <property type="protein sequence ID" value="MBA5234264.1"/>
    <property type="molecule type" value="Genomic_DNA"/>
</dbReference>
<name>A0AAW3SVZ8_9GAMM</name>
<dbReference type="SUPFAM" id="SSF47413">
    <property type="entry name" value="lambda repressor-like DNA-binding domains"/>
    <property type="match status" value="1"/>
</dbReference>
<evidence type="ECO:0000313" key="5">
    <source>
        <dbReference type="Proteomes" id="UP000557749"/>
    </source>
</evidence>
<dbReference type="CDD" id="cd00093">
    <property type="entry name" value="HTH_XRE"/>
    <property type="match status" value="1"/>
</dbReference>
<dbReference type="Pfam" id="PF13560">
    <property type="entry name" value="HTH_31"/>
    <property type="match status" value="1"/>
</dbReference>
<dbReference type="Pfam" id="PF17765">
    <property type="entry name" value="MLTR_LBD"/>
    <property type="match status" value="1"/>
</dbReference>
<dbReference type="PANTHER" id="PTHR35010">
    <property type="entry name" value="BLL4672 PROTEIN-RELATED"/>
    <property type="match status" value="1"/>
</dbReference>
<proteinExistence type="predicted"/>
<evidence type="ECO:0000313" key="4">
    <source>
        <dbReference type="Proteomes" id="UP000530038"/>
    </source>
</evidence>
<organism evidence="2 5">
    <name type="scientific">Pectobacterium aroidearum</name>
    <dbReference type="NCBI Taxonomy" id="1201031"/>
    <lineage>
        <taxon>Bacteria</taxon>
        <taxon>Pseudomonadati</taxon>
        <taxon>Pseudomonadota</taxon>
        <taxon>Gammaproteobacteria</taxon>
        <taxon>Enterobacterales</taxon>
        <taxon>Pectobacteriaceae</taxon>
        <taxon>Pectobacterium</taxon>
    </lineage>
</organism>
<dbReference type="PANTHER" id="PTHR35010:SF2">
    <property type="entry name" value="BLL4672 PROTEIN"/>
    <property type="match status" value="1"/>
</dbReference>
<dbReference type="EMBL" id="JACERJ010000016">
    <property type="protein sequence ID" value="MBA5205984.1"/>
    <property type="molecule type" value="Genomic_DNA"/>
</dbReference>
<feature type="domain" description="HTH cro/C1-type" evidence="1">
    <location>
        <begin position="21"/>
        <end position="93"/>
    </location>
</feature>
<evidence type="ECO:0000313" key="3">
    <source>
        <dbReference type="EMBL" id="MBA5234264.1"/>
    </source>
</evidence>
<dbReference type="Gene3D" id="1.10.260.40">
    <property type="entry name" value="lambda repressor-like DNA-binding domains"/>
    <property type="match status" value="1"/>
</dbReference>
<accession>A0AAW3SVZ8</accession>
<gene>
    <name evidence="3" type="ORF">H2Y56_19425</name>
    <name evidence="2" type="ORF">H2Y57_20105</name>
</gene>